<sequence length="149" mass="18032">MHLVSFSRRKSLQQLNFRLELFVLQMHPGQPSYHPELIVLQTRLQQQKTLPVYYFLLTNQLILIQYLVKYNLRLYQWKSNKTLEYSIQRPHLLLHNLSLGYWQLHIHLSPRKMSLGRYCLQMNRLPRNLPLVSHNLQMHLSRLKKLLGH</sequence>
<dbReference type="Proteomes" id="UP000202420">
    <property type="component" value="Segment"/>
</dbReference>
<dbReference type="RefSeq" id="YP_001427152.1">
    <property type="nucleotide sequence ID" value="NC_008724.1"/>
</dbReference>
<reference evidence="1 2" key="1">
    <citation type="submission" date="2006-09" db="EMBL/GenBank/DDBJ databases">
        <title>Sequence and annotation of the 288-kb ATCV-1 virus that infects an endosymbiotic Chlorella strain of the heliozoon Acanthocystis turfacea.</title>
        <authorList>
            <person name="Fitzgerald L.A."/>
            <person name="Graves M.V."/>
            <person name="Li X."/>
            <person name="Pfitzner A.J.P."/>
            <person name="Hartigan J."/>
            <person name="Van Etten J.L."/>
        </authorList>
    </citation>
    <scope>NUCLEOTIDE SEQUENCE [LARGE SCALE GENOMIC DNA]</scope>
    <source>
        <strain evidence="1 2">ATCV-1</strain>
    </source>
</reference>
<evidence type="ECO:0000313" key="1">
    <source>
        <dbReference type="EMBL" id="ABT16805.1"/>
    </source>
</evidence>
<dbReference type="KEGG" id="vg:5470731"/>
<proteinExistence type="predicted"/>
<gene>
    <name evidence="1" type="primary">z671R</name>
    <name evidence="1" type="ORF">ATCV1_z671R</name>
</gene>
<evidence type="ECO:0000313" key="2">
    <source>
        <dbReference type="Proteomes" id="UP000202420"/>
    </source>
</evidence>
<accession>A7K9T1</accession>
<keyword evidence="2" id="KW-1185">Reference proteome</keyword>
<protein>
    <submittedName>
        <fullName evidence="1">Uncharacterized protein z671R</fullName>
    </submittedName>
</protein>
<dbReference type="GeneID" id="5470731"/>
<name>A7K9T1_9PHYC</name>
<organism evidence="1 2">
    <name type="scientific">Chlorovirus heliozoae</name>
    <dbReference type="NCBI Taxonomy" id="322019"/>
    <lineage>
        <taxon>Viruses</taxon>
        <taxon>Varidnaviria</taxon>
        <taxon>Bamfordvirae</taxon>
        <taxon>Nucleocytoviricota</taxon>
        <taxon>Megaviricetes</taxon>
        <taxon>Algavirales</taxon>
        <taxon>Phycodnaviridae</taxon>
        <taxon>Chlorovirus</taxon>
    </lineage>
</organism>
<dbReference type="EMBL" id="EF101928">
    <property type="protein sequence ID" value="ABT16805.1"/>
    <property type="molecule type" value="Genomic_DNA"/>
</dbReference>